<evidence type="ECO:0000256" key="12">
    <source>
        <dbReference type="ARBA" id="ARBA00022741"/>
    </source>
</evidence>
<comment type="catalytic activity">
    <reaction evidence="1 18">
        <text>7-phospho-2-dehydro-3-deoxy-D-arabino-heptonate = 3-dehydroquinate + phosphate</text>
        <dbReference type="Rhea" id="RHEA:21968"/>
        <dbReference type="ChEBI" id="CHEBI:32364"/>
        <dbReference type="ChEBI" id="CHEBI:43474"/>
        <dbReference type="ChEBI" id="CHEBI:58394"/>
        <dbReference type="EC" id="4.2.3.4"/>
    </reaction>
</comment>
<evidence type="ECO:0000256" key="13">
    <source>
        <dbReference type="ARBA" id="ARBA00022833"/>
    </source>
</evidence>
<name>A0A1M5EJK4_9GAMM</name>
<comment type="pathway">
    <text evidence="5 18">Metabolic intermediate biosynthesis; chorismate biosynthesis; chorismate from D-erythrose 4-phosphate and phosphoenolpyruvate: step 2/7.</text>
</comment>
<evidence type="ECO:0000256" key="14">
    <source>
        <dbReference type="ARBA" id="ARBA00023027"/>
    </source>
</evidence>
<evidence type="ECO:0000256" key="2">
    <source>
        <dbReference type="ARBA" id="ARBA00001911"/>
    </source>
</evidence>
<dbReference type="PANTHER" id="PTHR43622">
    <property type="entry name" value="3-DEHYDROQUINATE SYNTHASE"/>
    <property type="match status" value="1"/>
</dbReference>
<keyword evidence="9 18" id="KW-0963">Cytoplasm</keyword>
<dbReference type="UniPathway" id="UPA00053">
    <property type="reaction ID" value="UER00085"/>
</dbReference>
<evidence type="ECO:0000256" key="5">
    <source>
        <dbReference type="ARBA" id="ARBA00004661"/>
    </source>
</evidence>
<keyword evidence="10 18" id="KW-0028">Amino-acid biosynthesis</keyword>
<keyword evidence="11 18" id="KW-0479">Metal-binding</keyword>
<dbReference type="InterPro" id="IPR030963">
    <property type="entry name" value="DHQ_synth_fam"/>
</dbReference>
<keyword evidence="12 18" id="KW-0547">Nucleotide-binding</keyword>
<dbReference type="GO" id="GO:0000166">
    <property type="term" value="F:nucleotide binding"/>
    <property type="evidence" value="ECO:0007669"/>
    <property type="project" value="UniProtKB-KW"/>
</dbReference>
<dbReference type="SUPFAM" id="SSF56796">
    <property type="entry name" value="Dehydroquinate synthase-like"/>
    <property type="match status" value="1"/>
</dbReference>
<dbReference type="RefSeq" id="WP_073276176.1">
    <property type="nucleotide sequence ID" value="NZ_FQVA01000003.1"/>
</dbReference>
<dbReference type="GO" id="GO:0008652">
    <property type="term" value="P:amino acid biosynthetic process"/>
    <property type="evidence" value="ECO:0007669"/>
    <property type="project" value="UniProtKB-KW"/>
</dbReference>
<comment type="function">
    <text evidence="3 18">Catalyzes the conversion of 3-deoxy-D-arabino-heptulosonate 7-phosphate (DAHP) to dehydroquinate (DHQ).</text>
</comment>
<comment type="cofactor">
    <cofactor evidence="18">
        <name>Co(2+)</name>
        <dbReference type="ChEBI" id="CHEBI:48828"/>
    </cofactor>
    <cofactor evidence="18">
        <name>Zn(2+)</name>
        <dbReference type="ChEBI" id="CHEBI:29105"/>
    </cofactor>
    <text evidence="18">Binds 1 divalent metal cation per subunit. Can use either Co(2+) or Zn(2+).</text>
</comment>
<dbReference type="OrthoDB" id="9806583at2"/>
<protein>
    <recommendedName>
        <fullName evidence="8 18">3-dehydroquinate synthase</fullName>
        <shortName evidence="18">DHQS</shortName>
        <ecNumber evidence="7 18">4.2.3.4</ecNumber>
    </recommendedName>
</protein>
<dbReference type="InterPro" id="IPR056179">
    <property type="entry name" value="DHQS_C"/>
</dbReference>
<keyword evidence="17 18" id="KW-0170">Cobalt</keyword>
<evidence type="ECO:0000256" key="1">
    <source>
        <dbReference type="ARBA" id="ARBA00001393"/>
    </source>
</evidence>
<organism evidence="21 22">
    <name type="scientific">Microbulbifer donghaiensis</name>
    <dbReference type="NCBI Taxonomy" id="494016"/>
    <lineage>
        <taxon>Bacteria</taxon>
        <taxon>Pseudomonadati</taxon>
        <taxon>Pseudomonadota</taxon>
        <taxon>Gammaproteobacteria</taxon>
        <taxon>Cellvibrionales</taxon>
        <taxon>Microbulbiferaceae</taxon>
        <taxon>Microbulbifer</taxon>
    </lineage>
</organism>
<keyword evidence="16 18" id="KW-0456">Lyase</keyword>
<dbReference type="Pfam" id="PF01761">
    <property type="entry name" value="DHQ_synthase"/>
    <property type="match status" value="1"/>
</dbReference>
<feature type="binding site" evidence="18">
    <location>
        <position position="141"/>
    </location>
    <ligand>
        <name>NAD(+)</name>
        <dbReference type="ChEBI" id="CHEBI:57540"/>
    </ligand>
</feature>
<evidence type="ECO:0000256" key="17">
    <source>
        <dbReference type="ARBA" id="ARBA00023285"/>
    </source>
</evidence>
<dbReference type="Pfam" id="PF24621">
    <property type="entry name" value="DHQS_C"/>
    <property type="match status" value="1"/>
</dbReference>
<evidence type="ECO:0000259" key="20">
    <source>
        <dbReference type="Pfam" id="PF24621"/>
    </source>
</evidence>
<dbReference type="InterPro" id="IPR030960">
    <property type="entry name" value="DHQS/DOIS_N"/>
</dbReference>
<evidence type="ECO:0000256" key="18">
    <source>
        <dbReference type="HAMAP-Rule" id="MF_00110"/>
    </source>
</evidence>
<feature type="binding site" evidence="18">
    <location>
        <position position="246"/>
    </location>
    <ligand>
        <name>Zn(2+)</name>
        <dbReference type="ChEBI" id="CHEBI:29105"/>
    </ligand>
</feature>
<dbReference type="GO" id="GO:0009073">
    <property type="term" value="P:aromatic amino acid family biosynthetic process"/>
    <property type="evidence" value="ECO:0007669"/>
    <property type="project" value="UniProtKB-KW"/>
</dbReference>
<dbReference type="EMBL" id="FQVA01000003">
    <property type="protein sequence ID" value="SHF79300.1"/>
    <property type="molecule type" value="Genomic_DNA"/>
</dbReference>
<feature type="binding site" evidence="18">
    <location>
        <begin position="168"/>
        <end position="171"/>
    </location>
    <ligand>
        <name>NAD(+)</name>
        <dbReference type="ChEBI" id="CHEBI:57540"/>
    </ligand>
</feature>
<dbReference type="InterPro" id="IPR050071">
    <property type="entry name" value="Dehydroquinate_synthase"/>
</dbReference>
<reference evidence="22" key="1">
    <citation type="submission" date="2016-11" db="EMBL/GenBank/DDBJ databases">
        <authorList>
            <person name="Varghese N."/>
            <person name="Submissions S."/>
        </authorList>
    </citation>
    <scope>NUCLEOTIDE SEQUENCE [LARGE SCALE GENOMIC DNA]</scope>
    <source>
        <strain evidence="22">CGMCC 1.7063</strain>
    </source>
</reference>
<evidence type="ECO:0000256" key="9">
    <source>
        <dbReference type="ARBA" id="ARBA00022490"/>
    </source>
</evidence>
<keyword evidence="13 18" id="KW-0862">Zinc</keyword>
<dbReference type="GO" id="GO:0003856">
    <property type="term" value="F:3-dehydroquinate synthase activity"/>
    <property type="evidence" value="ECO:0007669"/>
    <property type="project" value="UniProtKB-UniRule"/>
</dbReference>
<proteinExistence type="inferred from homology"/>
<feature type="binding site" evidence="18">
    <location>
        <position position="150"/>
    </location>
    <ligand>
        <name>NAD(+)</name>
        <dbReference type="ChEBI" id="CHEBI:57540"/>
    </ligand>
</feature>
<dbReference type="CDD" id="cd08195">
    <property type="entry name" value="DHQS"/>
    <property type="match status" value="1"/>
</dbReference>
<sequence length="361" mass="39009">MHCLNVELGERSYPIVIGSQLLGDPQNLLPYIRGRQVCVVTNETVAPLYLPQLLAALADFDKVDTIELPDGEAFKTLDTVNRIFDLLLERRHNRSTTLIALGGGVVGDMTGFAAACYQRGVDFVQIPTTLLAQVDSSVGGKTGVNHPLGKNMIGAFYQPRVVLADMATLTTLPEREFSAGVAEVIKYGLICDETFFCWLEGNISRLMARDPQALAYAVDRSCRDKAAVVAEDERESGRRAILNFGHTFGHAIEAVQGYGAWLHGEAVAAGMVMAAELSRLRGAIDAGLIDRIRVLLEAARLPQAAPAGMLTGEFLDAMAVDKKIVDGRLRLVLLRALGDAQVVDDTPKALIEQALRHCGAV</sequence>
<comment type="subcellular location">
    <subcellularLocation>
        <location evidence="4 18">Cytoplasm</location>
    </subcellularLocation>
</comment>
<accession>A0A1M5EJK4</accession>
<evidence type="ECO:0000256" key="4">
    <source>
        <dbReference type="ARBA" id="ARBA00004496"/>
    </source>
</evidence>
<feature type="binding site" evidence="18">
    <location>
        <position position="183"/>
    </location>
    <ligand>
        <name>Zn(2+)</name>
        <dbReference type="ChEBI" id="CHEBI:29105"/>
    </ligand>
</feature>
<evidence type="ECO:0000256" key="8">
    <source>
        <dbReference type="ARBA" id="ARBA00017684"/>
    </source>
</evidence>
<dbReference type="PIRSF" id="PIRSF001455">
    <property type="entry name" value="DHQ_synth"/>
    <property type="match status" value="1"/>
</dbReference>
<evidence type="ECO:0000256" key="10">
    <source>
        <dbReference type="ARBA" id="ARBA00022605"/>
    </source>
</evidence>
<comment type="cofactor">
    <cofactor evidence="2 18">
        <name>NAD(+)</name>
        <dbReference type="ChEBI" id="CHEBI:57540"/>
    </cofactor>
</comment>
<evidence type="ECO:0000256" key="16">
    <source>
        <dbReference type="ARBA" id="ARBA00023239"/>
    </source>
</evidence>
<feature type="binding site" evidence="18">
    <location>
        <begin position="128"/>
        <end position="129"/>
    </location>
    <ligand>
        <name>NAD(+)</name>
        <dbReference type="ChEBI" id="CHEBI:57540"/>
    </ligand>
</feature>
<dbReference type="GO" id="GO:0046872">
    <property type="term" value="F:metal ion binding"/>
    <property type="evidence" value="ECO:0007669"/>
    <property type="project" value="UniProtKB-KW"/>
</dbReference>
<dbReference type="EC" id="4.2.3.4" evidence="7 18"/>
<evidence type="ECO:0000256" key="7">
    <source>
        <dbReference type="ARBA" id="ARBA00013031"/>
    </source>
</evidence>
<dbReference type="AlphaFoldDB" id="A0A1M5EJK4"/>
<evidence type="ECO:0000313" key="22">
    <source>
        <dbReference type="Proteomes" id="UP000184170"/>
    </source>
</evidence>
<dbReference type="GO" id="GO:0005737">
    <property type="term" value="C:cytoplasm"/>
    <property type="evidence" value="ECO:0007669"/>
    <property type="project" value="UniProtKB-SubCell"/>
</dbReference>
<dbReference type="Gene3D" id="3.40.50.1970">
    <property type="match status" value="1"/>
</dbReference>
<keyword evidence="22" id="KW-1185">Reference proteome</keyword>
<dbReference type="FunFam" id="1.20.1090.10:FF:000002">
    <property type="entry name" value="3-dehydroquinate synthase"/>
    <property type="match status" value="1"/>
</dbReference>
<evidence type="ECO:0000256" key="6">
    <source>
        <dbReference type="ARBA" id="ARBA00005412"/>
    </source>
</evidence>
<dbReference type="NCBIfam" id="TIGR01357">
    <property type="entry name" value="aroB"/>
    <property type="match status" value="1"/>
</dbReference>
<evidence type="ECO:0000313" key="21">
    <source>
        <dbReference type="EMBL" id="SHF79300.1"/>
    </source>
</evidence>
<dbReference type="HAMAP" id="MF_00110">
    <property type="entry name" value="DHQ_synthase"/>
    <property type="match status" value="1"/>
</dbReference>
<feature type="domain" description="3-dehydroquinate synthase C-terminal" evidence="20">
    <location>
        <begin position="180"/>
        <end position="323"/>
    </location>
</feature>
<gene>
    <name evidence="18" type="primary">aroB</name>
    <name evidence="21" type="ORF">SAMN04487965_2715</name>
</gene>
<keyword evidence="15 18" id="KW-0057">Aromatic amino acid biosynthesis</keyword>
<feature type="binding site" evidence="18">
    <location>
        <position position="263"/>
    </location>
    <ligand>
        <name>Zn(2+)</name>
        <dbReference type="ChEBI" id="CHEBI:29105"/>
    </ligand>
</feature>
<keyword evidence="14 18" id="KW-0520">NAD</keyword>
<dbReference type="GO" id="GO:0009423">
    <property type="term" value="P:chorismate biosynthetic process"/>
    <property type="evidence" value="ECO:0007669"/>
    <property type="project" value="UniProtKB-UniRule"/>
</dbReference>
<dbReference type="STRING" id="494016.SAMN04487965_2715"/>
<comment type="similarity">
    <text evidence="6 18">Belongs to the sugar phosphate cyclases superfamily. Dehydroquinate synthase family.</text>
</comment>
<dbReference type="FunFam" id="3.40.50.1970:FF:000001">
    <property type="entry name" value="3-dehydroquinate synthase"/>
    <property type="match status" value="1"/>
</dbReference>
<evidence type="ECO:0000256" key="15">
    <source>
        <dbReference type="ARBA" id="ARBA00023141"/>
    </source>
</evidence>
<feature type="binding site" evidence="18">
    <location>
        <begin position="104"/>
        <end position="108"/>
    </location>
    <ligand>
        <name>NAD(+)</name>
        <dbReference type="ChEBI" id="CHEBI:57540"/>
    </ligand>
</feature>
<evidence type="ECO:0000256" key="11">
    <source>
        <dbReference type="ARBA" id="ARBA00022723"/>
    </source>
</evidence>
<evidence type="ECO:0000256" key="3">
    <source>
        <dbReference type="ARBA" id="ARBA00003485"/>
    </source>
</evidence>
<feature type="binding site" evidence="18">
    <location>
        <begin position="70"/>
        <end position="75"/>
    </location>
    <ligand>
        <name>NAD(+)</name>
        <dbReference type="ChEBI" id="CHEBI:57540"/>
    </ligand>
</feature>
<dbReference type="PANTHER" id="PTHR43622:SF7">
    <property type="entry name" value="3-DEHYDROQUINATE SYNTHASE, CHLOROPLASTIC"/>
    <property type="match status" value="1"/>
</dbReference>
<dbReference type="Proteomes" id="UP000184170">
    <property type="component" value="Unassembled WGS sequence"/>
</dbReference>
<feature type="domain" description="3-dehydroquinate synthase N-terminal" evidence="19">
    <location>
        <begin position="66"/>
        <end position="178"/>
    </location>
</feature>
<dbReference type="Gene3D" id="1.20.1090.10">
    <property type="entry name" value="Dehydroquinate synthase-like - alpha domain"/>
    <property type="match status" value="1"/>
</dbReference>
<dbReference type="InterPro" id="IPR016037">
    <property type="entry name" value="DHQ_synth_AroB"/>
</dbReference>
<evidence type="ECO:0000259" key="19">
    <source>
        <dbReference type="Pfam" id="PF01761"/>
    </source>
</evidence>